<protein>
    <recommendedName>
        <fullName evidence="3">Tetratricopeptide repeat protein</fullName>
    </recommendedName>
</protein>
<evidence type="ECO:0000313" key="2">
    <source>
        <dbReference type="Proteomes" id="UP000298277"/>
    </source>
</evidence>
<accession>A0A5F1YDJ3</accession>
<comment type="caution">
    <text evidence="1">The sequence shown here is derived from an EMBL/GenBank/DDBJ whole genome shotgun (WGS) entry which is preliminary data.</text>
</comment>
<gene>
    <name evidence="1" type="ORF">EHQ17_05370</name>
</gene>
<name>A0A5F1YDJ3_9LEPT</name>
<dbReference type="OrthoDB" id="48956at2"/>
<dbReference type="InterPro" id="IPR011990">
    <property type="entry name" value="TPR-like_helical_dom_sf"/>
</dbReference>
<evidence type="ECO:0008006" key="3">
    <source>
        <dbReference type="Google" id="ProtNLM"/>
    </source>
</evidence>
<dbReference type="SUPFAM" id="SSF48452">
    <property type="entry name" value="TPR-like"/>
    <property type="match status" value="1"/>
</dbReference>
<dbReference type="RefSeq" id="WP_135591352.1">
    <property type="nucleotide sequence ID" value="NZ_RQEZ01000012.1"/>
</dbReference>
<sequence>MDVDSLAARIEETTLSALEDGTIDRESLRQIVIGVSTLGDEILLWGFDNWSDYPWVDEGDAYAHISNSEWLDRWDELDDPTGTEANELRPRLRKTVKEAVRQTILKQSLGEFSSLLGFAEHRLNPHADIEHGVEANIDDSDLEGEVFAFYHPYGADGLVGMMEKIPPNNLIYPFGAFFENGIALFYPDGQQDSLSDSEDAPGIKIISFEELEAWWYEDSGNGGVIFRIKNEPLNSELSGGHTHEEWGQPDRSEIDGMIREHFRKNAAQLLFQPDTLTEIENEIEVRKWTERIERYEIHPASFVNLLLGRLGFDKTLGLLTSFQNEKLRERSVSLFAETLLEQNRNEEFLRSLSALGELPRLEKWTQEIRALIRLDLREETDRLIETVQETAATPSKRKIIRKDEILPWEIVADFISGRKESASKKILSLKEKNSSIYFVQALLLQDSDAREARNSLLKSLQSEDSDLGLERFITEPGLKKWIEAAKKDKQRRKDAFELSQNAQITTSLVDTVSAKFRKTEIRRKTKGQWKLCFETEIKEKIDRSRMNPIYRCGSEIWVTDSQGLSLLNEEGPEKYSLNPSIQGEFSGIFVSESHLYALVAEGLKIYNIQNGHSPSSLGTVPRLNRHKDETISGGTGFIATLSRETCTIYSTIDPSKPMPVSCVTVNTKSQGYIKAIAGKGNFLFITTNKRRIIGFDLSNTSLPRCAFDLEIPWDGENGYGELWILGNILVVKIHQGVWVVEVSDPGKPVSRAAFIYPQLETAIRNEDKLYLVNERGSILTFDLTTLNAEEITNIVLPDGKIIEDYEKTTGTLLGERIILFSSHNIKVLEYSRIGFIPNPIPNIEELESRLKEEIEKNLSDLEEESEIGLIVLRRYKTSFRMILDRPRSFVGIGAYRENRIETEWKLSELIDSEAFSDYDQNRFPAEIKDQDSYDIYSLRFEETLNVLIERILRWLPSSESFRRIASGKVYLCVGVGEHIRWIHTYVDSDREWKPFRSETIASGRTVDELLKDFNVRDRMIERAIEEPEVRERAYVLAGEGDLCAFRIVQSIQNKDRESAIRTFQQTALTDRDCAVEAVEELSAYKDRMEVKEFLEHVAAKARTSVRLEAAVALGRGDSDEVLNLVKRLLKRDTSLQEIDLLNDFEFDDLAVKTMKGIEKRIVELQPDLLEWIRENPHNNRLAGIAVSLFRAGYRSLPPELLEQAEGEKYDEEYHNMTTGIDSLDKQDWSQSEVCFAERLFTGYRLAEYVGQLRDQEDKDSSLWPPELKPEPWSASWSYVLDSSLPHLREMNLLDWFEDELGKRAGKSGDRYSPDRSLLAAILKRYSSSNDFEATIRIASYYRNTEGNAFNKKETDYSDRIYTWAKVQLGFKSIQEGNLTRARELATEVLTRNPAEGTALFLDARLFWLERGSASECIERAKENLEKLSPDDKLGRGRILNLVGCALDDLKDWEQAAVWFEKAWKAHSSDPNYLSNLAEAHFKRGAIEEASKTAQLARRSGSKAEILDEILGNFA</sequence>
<dbReference type="EMBL" id="RQFA01000026">
    <property type="protein sequence ID" value="TGK36006.1"/>
    <property type="molecule type" value="Genomic_DNA"/>
</dbReference>
<organism evidence="1 2">
    <name type="scientific">Leptospira gomenensis</name>
    <dbReference type="NCBI Taxonomy" id="2484974"/>
    <lineage>
        <taxon>Bacteria</taxon>
        <taxon>Pseudomonadati</taxon>
        <taxon>Spirochaetota</taxon>
        <taxon>Spirochaetia</taxon>
        <taxon>Leptospirales</taxon>
        <taxon>Leptospiraceae</taxon>
        <taxon>Leptospira</taxon>
    </lineage>
</organism>
<dbReference type="Proteomes" id="UP000298277">
    <property type="component" value="Unassembled WGS sequence"/>
</dbReference>
<evidence type="ECO:0000313" key="1">
    <source>
        <dbReference type="EMBL" id="TGK36006.1"/>
    </source>
</evidence>
<reference evidence="1" key="1">
    <citation type="journal article" date="2019" name="PLoS Negl. Trop. Dis.">
        <title>Revisiting the worldwide diversity of Leptospira species in the environment.</title>
        <authorList>
            <person name="Vincent A.T."/>
            <person name="Schiettekatte O."/>
            <person name="Bourhy P."/>
            <person name="Veyrier F.J."/>
            <person name="Picardeau M."/>
        </authorList>
    </citation>
    <scope>NUCLEOTIDE SEQUENCE [LARGE SCALE GENOMIC DNA]</scope>
    <source>
        <strain evidence="1">201800299</strain>
    </source>
</reference>
<proteinExistence type="predicted"/>
<keyword evidence="2" id="KW-1185">Reference proteome</keyword>
<dbReference type="Gene3D" id="1.25.40.10">
    <property type="entry name" value="Tetratricopeptide repeat domain"/>
    <property type="match status" value="1"/>
</dbReference>